<dbReference type="STRING" id="1176198.SAMN05444716_105553"/>
<evidence type="ECO:0000313" key="2">
    <source>
        <dbReference type="Proteomes" id="UP000198873"/>
    </source>
</evidence>
<dbReference type="EMBL" id="FPAB01000005">
    <property type="protein sequence ID" value="SFT00468.1"/>
    <property type="molecule type" value="Genomic_DNA"/>
</dbReference>
<keyword evidence="2" id="KW-1185">Reference proteome</keyword>
<name>A0A1I6UGF3_9ACTN</name>
<reference evidence="2" key="1">
    <citation type="submission" date="2016-10" db="EMBL/GenBank/DDBJ databases">
        <authorList>
            <person name="Varghese N."/>
            <person name="Submissions S."/>
        </authorList>
    </citation>
    <scope>NUCLEOTIDE SEQUENCE [LARGE SCALE GENOMIC DNA]</scope>
    <source>
        <strain evidence="2">CGMCC 4.7047</strain>
    </source>
</reference>
<evidence type="ECO:0000313" key="1">
    <source>
        <dbReference type="EMBL" id="SFT00468.1"/>
    </source>
</evidence>
<gene>
    <name evidence="1" type="ORF">SAMN05444716_105553</name>
</gene>
<proteinExistence type="predicted"/>
<protein>
    <submittedName>
        <fullName evidence="1">Uncharacterized protein</fullName>
    </submittedName>
</protein>
<dbReference type="AlphaFoldDB" id="A0A1I6UGF3"/>
<accession>A0A1I6UGF3</accession>
<sequence length="257" mass="28030">MRLAQLFRRGKPVTPAASAEAKRQPASNGIRHFESRLPSLSKGLYFCGRFSSTVTLSPQCSVGTRHANAVARAMLRQKAVGITSGFHPLDFREAEDAVNAVLSLPSTVDPQLTVQAHVSICLDPDTKLLADRQLAAEQALAVAHHEKTVRLELLRDRLLDPNLGLLSWLDQHAETLNASDVTKARVDEVISAFQTLHTTLLRSGSPEPTTASTLIRARVDILLSALEDPAVATAAARVLQQLVNLIHHEHEEDLTSR</sequence>
<dbReference type="RefSeq" id="WP_139275195.1">
    <property type="nucleotide sequence ID" value="NZ_FPAB01000005.1"/>
</dbReference>
<organism evidence="1 2">
    <name type="scientific">Streptomyces harbinensis</name>
    <dbReference type="NCBI Taxonomy" id="1176198"/>
    <lineage>
        <taxon>Bacteria</taxon>
        <taxon>Bacillati</taxon>
        <taxon>Actinomycetota</taxon>
        <taxon>Actinomycetes</taxon>
        <taxon>Kitasatosporales</taxon>
        <taxon>Streptomycetaceae</taxon>
        <taxon>Streptomyces</taxon>
    </lineage>
</organism>
<dbReference type="Proteomes" id="UP000198873">
    <property type="component" value="Unassembled WGS sequence"/>
</dbReference>